<accession>A0A2U1V8R0</accession>
<feature type="transmembrane region" description="Helical" evidence="12">
    <location>
        <begin position="203"/>
        <end position="225"/>
    </location>
</feature>
<comment type="function">
    <text evidence="10">Low-affinity potassium transport system. Interacts with Trk system potassium uptake protein TrkA.</text>
</comment>
<keyword evidence="10" id="KW-0997">Cell inner membrane</keyword>
<keyword evidence="7 12" id="KW-1133">Transmembrane helix</keyword>
<dbReference type="InterPro" id="IPR004772">
    <property type="entry name" value="TrkH"/>
</dbReference>
<dbReference type="PANTHER" id="PTHR32024:SF3">
    <property type="entry name" value="TRK SYSTEM POTASSIUM UPTAKE PROTEIN"/>
    <property type="match status" value="1"/>
</dbReference>
<evidence type="ECO:0000256" key="9">
    <source>
        <dbReference type="ARBA" id="ARBA00023136"/>
    </source>
</evidence>
<keyword evidence="5 12" id="KW-0812">Transmembrane</keyword>
<evidence type="ECO:0000313" key="14">
    <source>
        <dbReference type="Proteomes" id="UP000245048"/>
    </source>
</evidence>
<feature type="binding site" evidence="11">
    <location>
        <position position="135"/>
    </location>
    <ligand>
        <name>K(+)</name>
        <dbReference type="ChEBI" id="CHEBI:29103"/>
    </ligand>
</feature>
<protein>
    <recommendedName>
        <fullName evidence="10">Trk system potassium uptake protein</fullName>
    </recommendedName>
</protein>
<keyword evidence="8 10" id="KW-0406">Ion transport</keyword>
<feature type="transmembrane region" description="Helical" evidence="12">
    <location>
        <begin position="91"/>
        <end position="112"/>
    </location>
</feature>
<evidence type="ECO:0000256" key="11">
    <source>
        <dbReference type="PIRSR" id="PIRSR006247-1"/>
    </source>
</evidence>
<evidence type="ECO:0000256" key="8">
    <source>
        <dbReference type="ARBA" id="ARBA00023065"/>
    </source>
</evidence>
<keyword evidence="6 10" id="KW-0630">Potassium</keyword>
<feature type="transmembrane region" description="Helical" evidence="12">
    <location>
        <begin position="294"/>
        <end position="314"/>
    </location>
</feature>
<keyword evidence="4 10" id="KW-0633">Potassium transport</keyword>
<keyword evidence="3 10" id="KW-1003">Cell membrane</keyword>
<dbReference type="AlphaFoldDB" id="A0A2U1V8R0"/>
<dbReference type="EMBL" id="PDOA01000002">
    <property type="protein sequence ID" value="PWC30309.1"/>
    <property type="molecule type" value="Genomic_DNA"/>
</dbReference>
<dbReference type="GO" id="GO:0005886">
    <property type="term" value="C:plasma membrane"/>
    <property type="evidence" value="ECO:0007669"/>
    <property type="project" value="UniProtKB-SubCell"/>
</dbReference>
<evidence type="ECO:0000256" key="6">
    <source>
        <dbReference type="ARBA" id="ARBA00022958"/>
    </source>
</evidence>
<dbReference type="Pfam" id="PF02386">
    <property type="entry name" value="TrkH"/>
    <property type="match status" value="1"/>
</dbReference>
<feature type="transmembrane region" description="Helical" evidence="12">
    <location>
        <begin position="27"/>
        <end position="48"/>
    </location>
</feature>
<reference evidence="14" key="1">
    <citation type="submission" date="2017-10" db="EMBL/GenBank/DDBJ databases">
        <authorList>
            <person name="Toshchakov S.V."/>
            <person name="Goeva M.A."/>
        </authorList>
    </citation>
    <scope>NUCLEOTIDE SEQUENCE [LARGE SCALE GENOMIC DNA]</scope>
    <source>
        <strain evidence="14">JR1/69-1-13</strain>
    </source>
</reference>
<feature type="binding site" evidence="11">
    <location>
        <position position="455"/>
    </location>
    <ligand>
        <name>K(+)</name>
        <dbReference type="ChEBI" id="CHEBI:29103"/>
    </ligand>
</feature>
<evidence type="ECO:0000256" key="1">
    <source>
        <dbReference type="ARBA" id="ARBA00004651"/>
    </source>
</evidence>
<keyword evidence="2 10" id="KW-0813">Transport</keyword>
<evidence type="ECO:0000256" key="12">
    <source>
        <dbReference type="SAM" id="Phobius"/>
    </source>
</evidence>
<feature type="binding site" evidence="11">
    <location>
        <position position="337"/>
    </location>
    <ligand>
        <name>K(+)</name>
        <dbReference type="ChEBI" id="CHEBI:29103"/>
    </ligand>
</feature>
<feature type="binding site" evidence="11">
    <location>
        <position position="136"/>
    </location>
    <ligand>
        <name>K(+)</name>
        <dbReference type="ChEBI" id="CHEBI:29103"/>
    </ligand>
</feature>
<dbReference type="GO" id="GO:0046872">
    <property type="term" value="F:metal ion binding"/>
    <property type="evidence" value="ECO:0007669"/>
    <property type="project" value="UniProtKB-KW"/>
</dbReference>
<evidence type="ECO:0000256" key="10">
    <source>
        <dbReference type="PIRNR" id="PIRNR006247"/>
    </source>
</evidence>
<sequence>MRPEPPRSPAASGQAAGGWSPPPLRPVLHLVSGMLLALAAFMLLPAAVDAAHGHPDWKPFATASLGLLAGAGLLFRATRCPLKGGLTLRQAFVLTPLSWAAITACAAIPFYLSLHPGLGGSVTNAYFEAVSGLTTTGATVVTGLDHAPPGILLWRSLLQWLGGIGIIATALAILPALGVGGMQLFRTESSDRSEKVLPRARQIATAISAVYLGMTVACALAYLAAGMAPFAAVVHALSTISTAGFSTSDSSLANWDNPAIHWIATAGMLAGALPFVLYLRALRRDWEILRDPQVRALLGLLLGAILLVAAILVLRGTYGVEAALRHAALNVVSVVTTTGFASADYMQWGGAATGIFFALMFVGGCTGSTAGGMKIFRFVVVAIMLRAHFLRLLYPRGVFPRVYAGRPLPDDVIGSVVVFFALYFLCYGALTIALMAMELDFLTSASAAVSMLSNVGPGLGPVIGPAGNFAGLPEAAKWLLCFAMLLGRLELFTVLILFMPRFWRG</sequence>
<evidence type="ECO:0000256" key="7">
    <source>
        <dbReference type="ARBA" id="ARBA00022989"/>
    </source>
</evidence>
<keyword evidence="11" id="KW-0479">Metal-binding</keyword>
<dbReference type="PANTHER" id="PTHR32024">
    <property type="entry name" value="TRK SYSTEM POTASSIUM UPTAKE PROTEIN TRKG-RELATED"/>
    <property type="match status" value="1"/>
</dbReference>
<feature type="binding site" evidence="11">
    <location>
        <position position="454"/>
    </location>
    <ligand>
        <name>K(+)</name>
        <dbReference type="ChEBI" id="CHEBI:29103"/>
    </ligand>
</feature>
<proteinExistence type="inferred from homology"/>
<feature type="binding site" evidence="11">
    <location>
        <position position="338"/>
    </location>
    <ligand>
        <name>K(+)</name>
        <dbReference type="ChEBI" id="CHEBI:29103"/>
    </ligand>
</feature>
<feature type="transmembrane region" description="Helical" evidence="12">
    <location>
        <begin position="413"/>
        <end position="434"/>
    </location>
</feature>
<comment type="subcellular location">
    <subcellularLocation>
        <location evidence="10">Cell inner membrane</location>
        <topology evidence="10">Multi-pass membrane protein</topology>
    </subcellularLocation>
    <subcellularLocation>
        <location evidence="1">Cell membrane</location>
        <topology evidence="1">Multi-pass membrane protein</topology>
    </subcellularLocation>
</comment>
<dbReference type="Proteomes" id="UP000245048">
    <property type="component" value="Unassembled WGS sequence"/>
</dbReference>
<keyword evidence="9 10" id="KW-0472">Membrane</keyword>
<comment type="caution">
    <text evidence="13">The sequence shown here is derived from an EMBL/GenBank/DDBJ whole genome shotgun (WGS) entry which is preliminary data.</text>
</comment>
<name>A0A2U1V8R0_9PROT</name>
<feature type="transmembrane region" description="Helical" evidence="12">
    <location>
        <begin position="441"/>
        <end position="463"/>
    </location>
</feature>
<keyword evidence="14" id="KW-1185">Reference proteome</keyword>
<dbReference type="OrthoDB" id="9810952at2"/>
<feature type="transmembrane region" description="Helical" evidence="12">
    <location>
        <begin position="475"/>
        <end position="499"/>
    </location>
</feature>
<gene>
    <name evidence="13" type="ORF">CR165_04170</name>
</gene>
<dbReference type="GO" id="GO:0015379">
    <property type="term" value="F:potassium:chloride symporter activity"/>
    <property type="evidence" value="ECO:0007669"/>
    <property type="project" value="InterPro"/>
</dbReference>
<evidence type="ECO:0000313" key="13">
    <source>
        <dbReference type="EMBL" id="PWC30309.1"/>
    </source>
</evidence>
<evidence type="ECO:0000256" key="4">
    <source>
        <dbReference type="ARBA" id="ARBA00022538"/>
    </source>
</evidence>
<dbReference type="PIRSF" id="PIRSF006247">
    <property type="entry name" value="TrkH"/>
    <property type="match status" value="1"/>
</dbReference>
<comment type="similarity">
    <text evidence="10">Belongs to the TrkH potassium transport family.</text>
</comment>
<feature type="transmembrane region" description="Helical" evidence="12">
    <location>
        <begin position="345"/>
        <end position="363"/>
    </location>
</feature>
<dbReference type="InterPro" id="IPR003445">
    <property type="entry name" value="Cat_transpt"/>
</dbReference>
<feature type="transmembrane region" description="Helical" evidence="12">
    <location>
        <begin position="259"/>
        <end position="282"/>
    </location>
</feature>
<evidence type="ECO:0000256" key="3">
    <source>
        <dbReference type="ARBA" id="ARBA00022475"/>
    </source>
</evidence>
<organism evidence="13 14">
    <name type="scientific">Teichococcus aestuarii</name>
    <dbReference type="NCBI Taxonomy" id="568898"/>
    <lineage>
        <taxon>Bacteria</taxon>
        <taxon>Pseudomonadati</taxon>
        <taxon>Pseudomonadota</taxon>
        <taxon>Alphaproteobacteria</taxon>
        <taxon>Acetobacterales</taxon>
        <taxon>Roseomonadaceae</taxon>
        <taxon>Roseomonas</taxon>
    </lineage>
</organism>
<feature type="transmembrane region" description="Helical" evidence="12">
    <location>
        <begin position="60"/>
        <end position="79"/>
    </location>
</feature>
<feature type="transmembrane region" description="Helical" evidence="12">
    <location>
        <begin position="375"/>
        <end position="393"/>
    </location>
</feature>
<evidence type="ECO:0000256" key="5">
    <source>
        <dbReference type="ARBA" id="ARBA00022692"/>
    </source>
</evidence>
<feature type="transmembrane region" description="Helical" evidence="12">
    <location>
        <begin position="157"/>
        <end position="182"/>
    </location>
</feature>
<evidence type="ECO:0000256" key="2">
    <source>
        <dbReference type="ARBA" id="ARBA00022448"/>
    </source>
</evidence>